<dbReference type="PANTHER" id="PTHR44520:SF2">
    <property type="entry name" value="RESPONSE REGULATOR RCP1"/>
    <property type="match status" value="1"/>
</dbReference>
<reference evidence="3 4" key="1">
    <citation type="submission" date="2021-01" db="EMBL/GenBank/DDBJ databases">
        <title>Chryseolinea sp. Jin1 Genome sequencing and assembly.</title>
        <authorList>
            <person name="Kim I."/>
        </authorList>
    </citation>
    <scope>NUCLEOTIDE SEQUENCE [LARGE SCALE GENOMIC DNA]</scope>
    <source>
        <strain evidence="3 4">Jin1</strain>
    </source>
</reference>
<evidence type="ECO:0000256" key="1">
    <source>
        <dbReference type="PROSITE-ProRule" id="PRU00169"/>
    </source>
</evidence>
<dbReference type="InterPro" id="IPR011006">
    <property type="entry name" value="CheY-like_superfamily"/>
</dbReference>
<dbReference type="Proteomes" id="UP000613030">
    <property type="component" value="Unassembled WGS sequence"/>
</dbReference>
<dbReference type="Pfam" id="PF00072">
    <property type="entry name" value="Response_reg"/>
    <property type="match status" value="1"/>
</dbReference>
<dbReference type="InterPro" id="IPR001789">
    <property type="entry name" value="Sig_transdc_resp-reg_receiver"/>
</dbReference>
<dbReference type="SUPFAM" id="SSF52172">
    <property type="entry name" value="CheY-like"/>
    <property type="match status" value="1"/>
</dbReference>
<dbReference type="InterPro" id="IPR052893">
    <property type="entry name" value="TCS_response_regulator"/>
</dbReference>
<keyword evidence="1" id="KW-0597">Phosphoprotein</keyword>
<gene>
    <name evidence="3" type="ORF">JI741_28040</name>
</gene>
<evidence type="ECO:0000313" key="3">
    <source>
        <dbReference type="EMBL" id="MBL0745113.1"/>
    </source>
</evidence>
<evidence type="ECO:0000259" key="2">
    <source>
        <dbReference type="PROSITE" id="PS50110"/>
    </source>
</evidence>
<feature type="domain" description="Response regulatory" evidence="2">
    <location>
        <begin position="9"/>
        <end position="136"/>
    </location>
</feature>
<proteinExistence type="predicted"/>
<dbReference type="RefSeq" id="WP_202015339.1">
    <property type="nucleotide sequence ID" value="NZ_JAERRB010000014.1"/>
</dbReference>
<dbReference type="SMART" id="SM00448">
    <property type="entry name" value="REC"/>
    <property type="match status" value="1"/>
</dbReference>
<dbReference type="CDD" id="cd17557">
    <property type="entry name" value="REC_Rcp-like"/>
    <property type="match status" value="1"/>
</dbReference>
<dbReference type="EMBL" id="JAERRB010000014">
    <property type="protein sequence ID" value="MBL0745113.1"/>
    <property type="molecule type" value="Genomic_DNA"/>
</dbReference>
<dbReference type="Gene3D" id="3.40.50.2300">
    <property type="match status" value="1"/>
</dbReference>
<feature type="modified residue" description="4-aspartylphosphate" evidence="1">
    <location>
        <position position="69"/>
    </location>
</feature>
<evidence type="ECO:0000313" key="4">
    <source>
        <dbReference type="Proteomes" id="UP000613030"/>
    </source>
</evidence>
<comment type="caution">
    <text evidence="3">The sequence shown here is derived from an EMBL/GenBank/DDBJ whole genome shotgun (WGS) entry which is preliminary data.</text>
</comment>
<keyword evidence="4" id="KW-1185">Reference proteome</keyword>
<organism evidence="3 4">
    <name type="scientific">Chryseolinea lacunae</name>
    <dbReference type="NCBI Taxonomy" id="2801331"/>
    <lineage>
        <taxon>Bacteria</taxon>
        <taxon>Pseudomonadati</taxon>
        <taxon>Bacteroidota</taxon>
        <taxon>Cytophagia</taxon>
        <taxon>Cytophagales</taxon>
        <taxon>Fulvivirgaceae</taxon>
        <taxon>Chryseolinea</taxon>
    </lineage>
</organism>
<accession>A0ABS1L073</accession>
<dbReference type="PANTHER" id="PTHR44520">
    <property type="entry name" value="RESPONSE REGULATOR RCP1-RELATED"/>
    <property type="match status" value="1"/>
</dbReference>
<protein>
    <submittedName>
        <fullName evidence="3">Response regulator</fullName>
    </submittedName>
</protein>
<dbReference type="PROSITE" id="PS50110">
    <property type="entry name" value="RESPONSE_REGULATORY"/>
    <property type="match status" value="1"/>
</dbReference>
<name>A0ABS1L073_9BACT</name>
<sequence length="148" mass="17024">MKPILTQLSILMADDDPDDRMLMKEALEENNLTNPIHFVEDGTELLDYLHVRGKFMKEKIIKPALILLDLNMPKMDGREALHHIKNHPELRRIPVVVLTTSRAEEDIVKTYDLGVNSFICKPVRFDELVEVTAKIGNYWFGTVALPRT</sequence>